<evidence type="ECO:0000313" key="9">
    <source>
        <dbReference type="Proteomes" id="UP000199691"/>
    </source>
</evidence>
<proteinExistence type="inferred from homology"/>
<evidence type="ECO:0000256" key="1">
    <source>
        <dbReference type="ARBA" id="ARBA00010617"/>
    </source>
</evidence>
<dbReference type="GO" id="GO:0006707">
    <property type="term" value="P:cholesterol catabolic process"/>
    <property type="evidence" value="ECO:0007669"/>
    <property type="project" value="TreeGrafter"/>
</dbReference>
<keyword evidence="6 7" id="KW-0503">Monooxygenase</keyword>
<dbReference type="CDD" id="cd11032">
    <property type="entry name" value="P450_EryK-like"/>
    <property type="match status" value="1"/>
</dbReference>
<comment type="similarity">
    <text evidence="1 7">Belongs to the cytochrome P450 family.</text>
</comment>
<dbReference type="PROSITE" id="PS00086">
    <property type="entry name" value="CYTOCHROME_P450"/>
    <property type="match status" value="1"/>
</dbReference>
<dbReference type="Pfam" id="PF00067">
    <property type="entry name" value="p450"/>
    <property type="match status" value="2"/>
</dbReference>
<dbReference type="GO" id="GO:0005506">
    <property type="term" value="F:iron ion binding"/>
    <property type="evidence" value="ECO:0007669"/>
    <property type="project" value="InterPro"/>
</dbReference>
<evidence type="ECO:0000256" key="4">
    <source>
        <dbReference type="ARBA" id="ARBA00023002"/>
    </source>
</evidence>
<dbReference type="PANTHER" id="PTHR46696:SF4">
    <property type="entry name" value="BIOTIN BIOSYNTHESIS CYTOCHROME P450"/>
    <property type="match status" value="1"/>
</dbReference>
<keyword evidence="2 7" id="KW-0349">Heme</keyword>
<name>A0A1H0WUI2_9PSEU</name>
<dbReference type="PRINTS" id="PR00359">
    <property type="entry name" value="BP450"/>
</dbReference>
<keyword evidence="9" id="KW-1185">Reference proteome</keyword>
<evidence type="ECO:0000256" key="6">
    <source>
        <dbReference type="ARBA" id="ARBA00023033"/>
    </source>
</evidence>
<dbReference type="GO" id="GO:0036199">
    <property type="term" value="F:cholest-4-en-3-one 26-monooxygenase activity"/>
    <property type="evidence" value="ECO:0007669"/>
    <property type="project" value="TreeGrafter"/>
</dbReference>
<dbReference type="InterPro" id="IPR001128">
    <property type="entry name" value="Cyt_P450"/>
</dbReference>
<evidence type="ECO:0000256" key="3">
    <source>
        <dbReference type="ARBA" id="ARBA00022723"/>
    </source>
</evidence>
<dbReference type="InterPro" id="IPR036396">
    <property type="entry name" value="Cyt_P450_sf"/>
</dbReference>
<reference evidence="9" key="1">
    <citation type="submission" date="2016-10" db="EMBL/GenBank/DDBJ databases">
        <authorList>
            <person name="Varghese N."/>
            <person name="Submissions S."/>
        </authorList>
    </citation>
    <scope>NUCLEOTIDE SEQUENCE [LARGE SCALE GENOMIC DNA]</scope>
    <source>
        <strain evidence="9">CGMCC 4.6609</strain>
    </source>
</reference>
<evidence type="ECO:0000256" key="5">
    <source>
        <dbReference type="ARBA" id="ARBA00023004"/>
    </source>
</evidence>
<keyword evidence="5 7" id="KW-0408">Iron</keyword>
<dbReference type="InterPro" id="IPR002397">
    <property type="entry name" value="Cyt_P450_B"/>
</dbReference>
<dbReference type="Proteomes" id="UP000199691">
    <property type="component" value="Unassembled WGS sequence"/>
</dbReference>
<keyword evidence="3 7" id="KW-0479">Metal-binding</keyword>
<dbReference type="EMBL" id="FNIX01000023">
    <property type="protein sequence ID" value="SDP94230.1"/>
    <property type="molecule type" value="Genomic_DNA"/>
</dbReference>
<evidence type="ECO:0000256" key="2">
    <source>
        <dbReference type="ARBA" id="ARBA00022617"/>
    </source>
</evidence>
<dbReference type="RefSeq" id="WP_090104186.1">
    <property type="nucleotide sequence ID" value="NZ_FNIX01000023.1"/>
</dbReference>
<dbReference type="AlphaFoldDB" id="A0A1H0WUI2"/>
<dbReference type="PANTHER" id="PTHR46696">
    <property type="entry name" value="P450, PUTATIVE (EUROFUNG)-RELATED"/>
    <property type="match status" value="1"/>
</dbReference>
<keyword evidence="4 7" id="KW-0560">Oxidoreductase</keyword>
<dbReference type="GO" id="GO:0020037">
    <property type="term" value="F:heme binding"/>
    <property type="evidence" value="ECO:0007669"/>
    <property type="project" value="InterPro"/>
</dbReference>
<dbReference type="InterPro" id="IPR017972">
    <property type="entry name" value="Cyt_P450_CS"/>
</dbReference>
<accession>A0A1H0WUI2</accession>
<dbReference type="GO" id="GO:0008395">
    <property type="term" value="F:steroid hydroxylase activity"/>
    <property type="evidence" value="ECO:0007669"/>
    <property type="project" value="TreeGrafter"/>
</dbReference>
<dbReference type="OrthoDB" id="4133219at2"/>
<dbReference type="SUPFAM" id="SSF48264">
    <property type="entry name" value="Cytochrome P450"/>
    <property type="match status" value="1"/>
</dbReference>
<gene>
    <name evidence="8" type="ORF">SAMN05421507_12357</name>
</gene>
<dbReference type="FunFam" id="1.10.630.10:FF:000018">
    <property type="entry name" value="Cytochrome P450 monooxygenase"/>
    <property type="match status" value="1"/>
</dbReference>
<evidence type="ECO:0000256" key="7">
    <source>
        <dbReference type="RuleBase" id="RU000461"/>
    </source>
</evidence>
<dbReference type="Gene3D" id="1.10.630.10">
    <property type="entry name" value="Cytochrome P450"/>
    <property type="match status" value="1"/>
</dbReference>
<protein>
    <submittedName>
        <fullName evidence="8">Cytochrome P450</fullName>
    </submittedName>
</protein>
<sequence length="395" mass="43622">MTTSPQWNLNSRQRWLHGEFPDRPVDFDEQTGLWRVFGHREATKVFADTTTYSSNTSLALGVESEFSEGNLVEMDPPAHGKLRRLASHAFTPKVVAGLEPRIRQITRQLLDEMDCRTTADLVTDLAYPLPVTVIAELLGIPASDQTLFKKWVDAMTASTHEFSVAEVSGTQDEVMEHALEQMRYLQEYILQHVVERRTSPRDDLITGLVQAEVDGQRLSDREVATFANVLLGNGHITTTLLLSNTVLLLDNHPDALHRVLADPAAGFPAAIEEALRYLTPAPVQGRATTSEASLGDLRIPAGQLVQIWVGAANRDPSVFPDPHTFDITRDPNPHLAFGRGIHFCLGAPLARLEAKVAMTELYQRFPGIRTTPEAPPVFQSSPYVTGLSALPVLLN</sequence>
<evidence type="ECO:0000313" key="8">
    <source>
        <dbReference type="EMBL" id="SDP94230.1"/>
    </source>
</evidence>
<organism evidence="8 9">
    <name type="scientific">Lentzea jiangxiensis</name>
    <dbReference type="NCBI Taxonomy" id="641025"/>
    <lineage>
        <taxon>Bacteria</taxon>
        <taxon>Bacillati</taxon>
        <taxon>Actinomycetota</taxon>
        <taxon>Actinomycetes</taxon>
        <taxon>Pseudonocardiales</taxon>
        <taxon>Pseudonocardiaceae</taxon>
        <taxon>Lentzea</taxon>
    </lineage>
</organism>
<dbReference type="STRING" id="641025.SAMN05421507_12357"/>